<name>A0ABX2R7T5_9THEO</name>
<keyword evidence="1" id="KW-0812">Transmembrane</keyword>
<keyword evidence="1" id="KW-0472">Membrane</keyword>
<gene>
    <name evidence="2" type="ORF">HDG70_000826</name>
</gene>
<organism evidence="2 3">
    <name type="scientific">Carboxydothermus ferrireducens DSM 11255</name>
    <dbReference type="NCBI Taxonomy" id="1119529"/>
    <lineage>
        <taxon>Bacteria</taxon>
        <taxon>Bacillati</taxon>
        <taxon>Bacillota</taxon>
        <taxon>Clostridia</taxon>
        <taxon>Thermoanaerobacterales</taxon>
        <taxon>Thermoanaerobacteraceae</taxon>
        <taxon>Carboxydothermus</taxon>
    </lineage>
</organism>
<accession>A0ABX2R7T5</accession>
<dbReference type="Proteomes" id="UP000604066">
    <property type="component" value="Unassembled WGS sequence"/>
</dbReference>
<sequence>MLLEGIGVKLADYLQVLFTQTEKRSSAATFDFSSVLSLDNLNNIVLLAIFVFLLRMAFRTVFERIPDKFIDFVLLSSLACFMLVMIWFPEFGQKVEYGLIYLKHIWQLPT</sequence>
<dbReference type="EMBL" id="JACCBS010000001">
    <property type="protein sequence ID" value="NYE57120.1"/>
    <property type="molecule type" value="Genomic_DNA"/>
</dbReference>
<comment type="caution">
    <text evidence="2">The sequence shown here is derived from an EMBL/GenBank/DDBJ whole genome shotgun (WGS) entry which is preliminary data.</text>
</comment>
<reference evidence="2 3" key="1">
    <citation type="submission" date="2020-07" db="EMBL/GenBank/DDBJ databases">
        <title>Genomic Encyclopedia of Type Strains, Phase III (KMG-III): the genomes of soil and plant-associated and newly described type strains.</title>
        <authorList>
            <person name="Whitman W."/>
        </authorList>
    </citation>
    <scope>NUCLEOTIDE SEQUENCE [LARGE SCALE GENOMIC DNA]</scope>
    <source>
        <strain evidence="2 3">DSM 11255</strain>
    </source>
</reference>
<feature type="transmembrane region" description="Helical" evidence="1">
    <location>
        <begin position="69"/>
        <end position="88"/>
    </location>
</feature>
<proteinExistence type="predicted"/>
<keyword evidence="1" id="KW-1133">Transmembrane helix</keyword>
<protein>
    <submittedName>
        <fullName evidence="2">Membrane protein</fullName>
    </submittedName>
</protein>
<feature type="transmembrane region" description="Helical" evidence="1">
    <location>
        <begin position="44"/>
        <end position="62"/>
    </location>
</feature>
<evidence type="ECO:0000313" key="3">
    <source>
        <dbReference type="Proteomes" id="UP000604066"/>
    </source>
</evidence>
<evidence type="ECO:0000313" key="2">
    <source>
        <dbReference type="EMBL" id="NYE57120.1"/>
    </source>
</evidence>
<evidence type="ECO:0000256" key="1">
    <source>
        <dbReference type="SAM" id="Phobius"/>
    </source>
</evidence>
<keyword evidence="3" id="KW-1185">Reference proteome</keyword>